<sequence>MLKYLDLRRLVTFISTIISTVTAAHSSNEVRLLENSQLGLRNSQTSLNGNLTFISTFTYKNSSWTVYEDLTLISGSLHFISSTGNHRTFDRYLEAGFNEKTSVPFYLGLNRTEINTALPDILADALLANGEPSEPEVRNVVPQVLFEKHQTYIGNVQANDTMFVRSDSATRNHYPLRYVDITAAHKNYTYNGLLNGWMPVVRRVFRLSEDADDWYETMLFGDVESTEPFIIPSWSRTTHIVDGQVQESLFSREYPASEPQRLDPTPSEFYRALLTFADYWGNQLEDVAPMTLPDKSWVDISKHSFAVELITRYGGVYPKYGAYDRDYAGSEYDGFQDIFTSSVLANLLWGRFTQAKAVITNYFDMFVSPSGDINMRGPEIPQFGLSLSLLATYFKYTNDIDLLSKYQSKIIAWTRILEELHDKSLTLSPIDLNYGLIAGWSESDSSIGAAYNPAFYIRPYWNNNAFAARGLKDIASVPLFSSYAAKWTARASAMIAQTEKTLGSVIRYDMNPPYVPVLPNTTLTVRESMESEEPSPQMWSHRVFSELLQSSTLTPNLTHALQTSMRAYGSTSLGIVANVGAVSTTSRDILGFISYGHAISLLLANRVDEFILFLYAHRYHDYTRGDWIATEVAPTSGVQEDTNPFCVPAQLTMPIALRAALVLEHPDEEILYLGRGVPRAWLATGDEISIKHAPTRWGKVDFSMRMDNRTQSVTASVTFAGTPPHEVYVKIGLPEGCVSKGIMVGNSSAEMVGEEARLVMDPKQKSVSIQGRFTLQM</sequence>
<dbReference type="SUPFAM" id="SSF48208">
    <property type="entry name" value="Six-hairpin glycosidases"/>
    <property type="match status" value="1"/>
</dbReference>
<reference evidence="2" key="1">
    <citation type="submission" date="2016-03" db="EMBL/GenBank/DDBJ databases">
        <authorList>
            <person name="Ploux O."/>
        </authorList>
    </citation>
    <scope>NUCLEOTIDE SEQUENCE [LARGE SCALE GENOMIC DNA]</scope>
    <source>
        <strain evidence="2">UK7</strain>
    </source>
</reference>
<evidence type="ECO:0000313" key="2">
    <source>
        <dbReference type="Proteomes" id="UP000178129"/>
    </source>
</evidence>
<name>A0A1E1LLL3_9HELO</name>
<evidence type="ECO:0000313" key="1">
    <source>
        <dbReference type="EMBL" id="CZT11402.1"/>
    </source>
</evidence>
<dbReference type="InterPro" id="IPR008928">
    <property type="entry name" value="6-hairpin_glycosidase_sf"/>
</dbReference>
<dbReference type="EMBL" id="FJUW01000062">
    <property type="protein sequence ID" value="CZT11402.1"/>
    <property type="molecule type" value="Genomic_DNA"/>
</dbReference>
<organism evidence="1 2">
    <name type="scientific">Rhynchosporium graminicola</name>
    <dbReference type="NCBI Taxonomy" id="2792576"/>
    <lineage>
        <taxon>Eukaryota</taxon>
        <taxon>Fungi</taxon>
        <taxon>Dikarya</taxon>
        <taxon>Ascomycota</taxon>
        <taxon>Pezizomycotina</taxon>
        <taxon>Leotiomycetes</taxon>
        <taxon>Helotiales</taxon>
        <taxon>Ploettnerulaceae</taxon>
        <taxon>Rhynchosporium</taxon>
    </lineage>
</organism>
<evidence type="ECO:0008006" key="3">
    <source>
        <dbReference type="Google" id="ProtNLM"/>
    </source>
</evidence>
<dbReference type="AlphaFoldDB" id="A0A1E1LLL3"/>
<gene>
    <name evidence="1" type="ORF">RCO7_03881</name>
</gene>
<proteinExistence type="predicted"/>
<protein>
    <recommendedName>
        <fullName evidence="3">Glutaminase A</fullName>
    </recommendedName>
</protein>
<dbReference type="Proteomes" id="UP000178129">
    <property type="component" value="Unassembled WGS sequence"/>
</dbReference>
<dbReference type="GO" id="GO:0005975">
    <property type="term" value="P:carbohydrate metabolic process"/>
    <property type="evidence" value="ECO:0007669"/>
    <property type="project" value="InterPro"/>
</dbReference>
<keyword evidence="2" id="KW-1185">Reference proteome</keyword>
<accession>A0A1E1LLL3</accession>
<dbReference type="InParanoid" id="A0A1E1LLL3"/>
<comment type="caution">
    <text evidence="1">The sequence shown here is derived from an EMBL/GenBank/DDBJ whole genome shotgun (WGS) entry which is preliminary data.</text>
</comment>